<feature type="compositionally biased region" description="Pro residues" evidence="1">
    <location>
        <begin position="835"/>
        <end position="865"/>
    </location>
</feature>
<accession>A0A0G4E9G7</accession>
<feature type="compositionally biased region" description="Polar residues" evidence="1">
    <location>
        <begin position="165"/>
        <end position="184"/>
    </location>
</feature>
<dbReference type="PANTHER" id="PTHR24216:SF8">
    <property type="entry name" value="PAXILLIN, ISOFORM F"/>
    <property type="match status" value="1"/>
</dbReference>
<feature type="region of interest" description="Disordered" evidence="1">
    <location>
        <begin position="739"/>
        <end position="761"/>
    </location>
</feature>
<sequence>MVPRERRRAPCESEQKRGNLPLQRMSRQQQYQQQQQQCPVPVSFAEPGVSVGEGVSALSAIPPALFSHELLPFLSSQDTLNLCRVNRYWDECCVQSPSLHVPSSSALSRFTARLPLARRFIFRPPVTYYRHSPAPCSFSPSTSPTPALRPVSRAIATTSLQIGGTHELLTTTEKPPSDTSPSHQTTKASTSTSTAALLPLPAPALPALYATLGSFVRLEVLSVCAPLPPSLIEKIIEQNARSLRDVRVVLSLRRDPATAGISANNSATTAPPHTVSRTTATTSKAVGKGVVLHLPGLPLPMLERLTVTNHDMPGATAAYGGSQSQSASSSSGAVVVMHSGLSCVKLTHLQIGGVDRTQHHHYHQGLDEGGASSGSQLLKAGAARSALCPPRLITVNFQQVHFRSLQVVHLEAVLDLTVVFSWLADPANAATLKDISLASPNLCAAHPHSHLNHHPQHHHPQPLPAFPSVAFPALHSLRLRQLPHPHSVHFDRYAAFRFVGPHRCFHRRPKQQLQQRQQCEQPCLSLPSLSELQLDLNDAAGTLNVGGLVGAMRRQQLRVCRLSRLPMAVEGVHQLLSQHHLTLTDVTLGCDILSPSPHPSPALPSLPFPSLRTLRWIARCQVPPFLLMAPGFTCDDLQELEMLEQSEPIPQTAMAYRLFRHTSGDTLEVHMGWVRRLHASLRHLSLTQEGGEGDFDWPLWLIRGLRPSTLRGLESLVLAVPHFPSPILTHLALASSTAPTTDISTPFPTSHTPPESQEDHDQCRLQRLHIVCGSDGSGPSVAVASALSPGKGAPLGASMAAWVGRVAAQQLVKKCPSLTQVGLYYVTVHDEDAPMPLPPSPPLPTPSPSPSPVAPAVPTHQQPPPHARRVFSSASRTRHTPNLLLPDPVRLPPAINAASGRPPYIRTRPAESTTGSVAYPPAPAGAGVGLCEGGGAGGGGGAGAGLPALVKSLDCAFGRRGLRLEASSGVYIWNQRDKEGGAATAS</sequence>
<keyword evidence="3" id="KW-1185">Reference proteome</keyword>
<feature type="region of interest" description="Disordered" evidence="1">
    <location>
        <begin position="259"/>
        <end position="281"/>
    </location>
</feature>
<evidence type="ECO:0000313" key="2">
    <source>
        <dbReference type="EMBL" id="CEL92242.1"/>
    </source>
</evidence>
<dbReference type="Proteomes" id="UP000041254">
    <property type="component" value="Unassembled WGS sequence"/>
</dbReference>
<evidence type="ECO:0000256" key="1">
    <source>
        <dbReference type="SAM" id="MobiDB-lite"/>
    </source>
</evidence>
<dbReference type="PANTHER" id="PTHR24216">
    <property type="entry name" value="PAXILLIN-RELATED"/>
    <property type="match status" value="1"/>
</dbReference>
<proteinExistence type="predicted"/>
<protein>
    <recommendedName>
        <fullName evidence="4">F-box domain-containing protein</fullName>
    </recommendedName>
</protein>
<dbReference type="VEuPathDB" id="CryptoDB:Vbra_10968"/>
<organism evidence="2 3">
    <name type="scientific">Vitrella brassicaformis (strain CCMP3155)</name>
    <dbReference type="NCBI Taxonomy" id="1169540"/>
    <lineage>
        <taxon>Eukaryota</taxon>
        <taxon>Sar</taxon>
        <taxon>Alveolata</taxon>
        <taxon>Colpodellida</taxon>
        <taxon>Vitrellaceae</taxon>
        <taxon>Vitrella</taxon>
    </lineage>
</organism>
<feature type="compositionally biased region" description="Polar residues" evidence="1">
    <location>
        <begin position="739"/>
        <end position="755"/>
    </location>
</feature>
<gene>
    <name evidence="2" type="ORF">Vbra_10968</name>
</gene>
<evidence type="ECO:0008006" key="4">
    <source>
        <dbReference type="Google" id="ProtNLM"/>
    </source>
</evidence>
<name>A0A0G4E9G7_VITBC</name>
<dbReference type="EMBL" id="CDMY01000061">
    <property type="protein sequence ID" value="CEL92242.1"/>
    <property type="molecule type" value="Genomic_DNA"/>
</dbReference>
<dbReference type="AlphaFoldDB" id="A0A0G4E9G7"/>
<feature type="region of interest" description="Disordered" evidence="1">
    <location>
        <begin position="165"/>
        <end position="192"/>
    </location>
</feature>
<evidence type="ECO:0000313" key="3">
    <source>
        <dbReference type="Proteomes" id="UP000041254"/>
    </source>
</evidence>
<feature type="region of interest" description="Disordered" evidence="1">
    <location>
        <begin position="1"/>
        <end position="31"/>
    </location>
</feature>
<reference evidence="2 3" key="1">
    <citation type="submission" date="2014-11" db="EMBL/GenBank/DDBJ databases">
        <authorList>
            <person name="Zhu J."/>
            <person name="Qi W."/>
            <person name="Song R."/>
        </authorList>
    </citation>
    <scope>NUCLEOTIDE SEQUENCE [LARGE SCALE GENOMIC DNA]</scope>
</reference>
<feature type="region of interest" description="Disordered" evidence="1">
    <location>
        <begin position="835"/>
        <end position="913"/>
    </location>
</feature>
<dbReference type="InParanoid" id="A0A0G4E9G7"/>
<feature type="compositionally biased region" description="Basic and acidic residues" evidence="1">
    <location>
        <begin position="8"/>
        <end position="17"/>
    </location>
</feature>
<feature type="compositionally biased region" description="Polar residues" evidence="1">
    <location>
        <begin position="261"/>
        <end position="281"/>
    </location>
</feature>